<feature type="coiled-coil region" evidence="11">
    <location>
        <begin position="373"/>
        <end position="400"/>
    </location>
</feature>
<dbReference type="SMART" id="SM00234">
    <property type="entry name" value="START"/>
    <property type="match status" value="1"/>
</dbReference>
<dbReference type="InterPro" id="IPR001356">
    <property type="entry name" value="HD"/>
</dbReference>
<feature type="compositionally biased region" description="Basic residues" evidence="12">
    <location>
        <begin position="322"/>
        <end position="332"/>
    </location>
</feature>
<dbReference type="SUPFAM" id="SSF55961">
    <property type="entry name" value="Bet v1-like"/>
    <property type="match status" value="2"/>
</dbReference>
<dbReference type="InterPro" id="IPR017970">
    <property type="entry name" value="Homeobox_CS"/>
</dbReference>
<evidence type="ECO:0000256" key="12">
    <source>
        <dbReference type="SAM" id="MobiDB-lite"/>
    </source>
</evidence>
<dbReference type="Pfam" id="PF00046">
    <property type="entry name" value="Homeodomain"/>
    <property type="match status" value="1"/>
</dbReference>
<dbReference type="GO" id="GO:0003677">
    <property type="term" value="F:DNA binding"/>
    <property type="evidence" value="ECO:0007669"/>
    <property type="project" value="UniProtKB-UniRule"/>
</dbReference>
<dbReference type="InterPro" id="IPR057993">
    <property type="entry name" value="HD-Zip_IV_C"/>
</dbReference>
<dbReference type="PANTHER" id="PTHR45654">
    <property type="entry name" value="HOMEOBOX-LEUCINE ZIPPER PROTEIN MERISTEM L1"/>
    <property type="match status" value="1"/>
</dbReference>
<comment type="caution">
    <text evidence="15">The sequence shown here is derived from an EMBL/GenBank/DDBJ whole genome shotgun (WGS) entry which is preliminary data.</text>
</comment>
<comment type="similarity">
    <text evidence="2">Belongs to the HD-ZIP homeobox family. Class IV subfamily.</text>
</comment>
<evidence type="ECO:0000259" key="14">
    <source>
        <dbReference type="PROSITE" id="PS50848"/>
    </source>
</evidence>
<dbReference type="Proteomes" id="UP000077202">
    <property type="component" value="Unassembled WGS sequence"/>
</dbReference>
<feature type="DNA-binding region" description="Homeobox" evidence="9">
    <location>
        <begin position="323"/>
        <end position="382"/>
    </location>
</feature>
<keyword evidence="3" id="KW-0805">Transcription regulation</keyword>
<evidence type="ECO:0000256" key="5">
    <source>
        <dbReference type="ARBA" id="ARBA00023125"/>
    </source>
</evidence>
<dbReference type="SUPFAM" id="SSF46689">
    <property type="entry name" value="Homeodomain-like"/>
    <property type="match status" value="1"/>
</dbReference>
<dbReference type="Pfam" id="PF25797">
    <property type="entry name" value="PDF2_C"/>
    <property type="match status" value="1"/>
</dbReference>
<comment type="subcellular location">
    <subcellularLocation>
        <location evidence="1 9 10">Nucleus</location>
    </subcellularLocation>
</comment>
<feature type="compositionally biased region" description="Basic and acidic residues" evidence="12">
    <location>
        <begin position="289"/>
        <end position="303"/>
    </location>
</feature>
<dbReference type="GO" id="GO:0000981">
    <property type="term" value="F:DNA-binding transcription factor activity, RNA polymerase II-specific"/>
    <property type="evidence" value="ECO:0007669"/>
    <property type="project" value="InterPro"/>
</dbReference>
<dbReference type="InterPro" id="IPR023393">
    <property type="entry name" value="START-like_dom_sf"/>
</dbReference>
<evidence type="ECO:0000256" key="10">
    <source>
        <dbReference type="RuleBase" id="RU000682"/>
    </source>
</evidence>
<dbReference type="PROSITE" id="PS50848">
    <property type="entry name" value="START"/>
    <property type="match status" value="1"/>
</dbReference>
<gene>
    <name evidence="15" type="ORF">AXG93_4259s1080</name>
</gene>
<evidence type="ECO:0000259" key="13">
    <source>
        <dbReference type="PROSITE" id="PS50071"/>
    </source>
</evidence>
<dbReference type="GO" id="GO:0030154">
    <property type="term" value="P:cell differentiation"/>
    <property type="evidence" value="ECO:0007669"/>
    <property type="project" value="UniProtKB-ARBA"/>
</dbReference>
<feature type="domain" description="Homeobox" evidence="13">
    <location>
        <begin position="321"/>
        <end position="381"/>
    </location>
</feature>
<keyword evidence="4 11" id="KW-0175">Coiled coil</keyword>
<dbReference type="PANTHER" id="PTHR45654:SF77">
    <property type="entry name" value="HOMEOBOX-LEUCINE ZIPPER PROTEIN MERISTEM L1"/>
    <property type="match status" value="1"/>
</dbReference>
<evidence type="ECO:0000256" key="7">
    <source>
        <dbReference type="ARBA" id="ARBA00023163"/>
    </source>
</evidence>
<evidence type="ECO:0000256" key="1">
    <source>
        <dbReference type="ARBA" id="ARBA00004123"/>
    </source>
</evidence>
<keyword evidence="5 9" id="KW-0238">DNA-binding</keyword>
<dbReference type="InterPro" id="IPR009057">
    <property type="entry name" value="Homeodomain-like_sf"/>
</dbReference>
<feature type="region of interest" description="Disordered" evidence="12">
    <location>
        <begin position="143"/>
        <end position="194"/>
    </location>
</feature>
<evidence type="ECO:0000256" key="4">
    <source>
        <dbReference type="ARBA" id="ARBA00023054"/>
    </source>
</evidence>
<dbReference type="CDD" id="cd08875">
    <property type="entry name" value="START_ArGLABRA2_like"/>
    <property type="match status" value="1"/>
</dbReference>
<evidence type="ECO:0000256" key="3">
    <source>
        <dbReference type="ARBA" id="ARBA00023015"/>
    </source>
</evidence>
<dbReference type="GO" id="GO:0005634">
    <property type="term" value="C:nucleus"/>
    <property type="evidence" value="ECO:0007669"/>
    <property type="project" value="UniProtKB-SubCell"/>
</dbReference>
<dbReference type="PROSITE" id="PS50071">
    <property type="entry name" value="HOMEOBOX_2"/>
    <property type="match status" value="1"/>
</dbReference>
<dbReference type="InterPro" id="IPR002913">
    <property type="entry name" value="START_lipid-bd_dom"/>
</dbReference>
<reference evidence="15" key="1">
    <citation type="submission" date="2016-03" db="EMBL/GenBank/DDBJ databases">
        <title>Mechanisms controlling the formation of the plant cell surface in tip-growing cells are functionally conserved among land plants.</title>
        <authorList>
            <person name="Honkanen S."/>
            <person name="Jones V.A."/>
            <person name="Morieri G."/>
            <person name="Champion C."/>
            <person name="Hetherington A.J."/>
            <person name="Kelly S."/>
            <person name="Saint-Marcoux D."/>
            <person name="Proust H."/>
            <person name="Prescott H."/>
            <person name="Dolan L."/>
        </authorList>
    </citation>
    <scope>NUCLEOTIDE SEQUENCE [LARGE SCALE GENOMIC DNA]</scope>
    <source>
        <tissue evidence="15">Whole gametophyte</tissue>
    </source>
</reference>
<feature type="compositionally biased region" description="Basic and acidic residues" evidence="12">
    <location>
        <begin position="143"/>
        <end position="153"/>
    </location>
</feature>
<feature type="region of interest" description="Disordered" evidence="12">
    <location>
        <begin position="25"/>
        <end position="47"/>
    </location>
</feature>
<feature type="domain" description="START" evidence="14">
    <location>
        <begin position="508"/>
        <end position="744"/>
    </location>
</feature>
<dbReference type="Pfam" id="PF01852">
    <property type="entry name" value="START"/>
    <property type="match status" value="1"/>
</dbReference>
<accession>A0A176WSV0</accession>
<keyword evidence="8 9" id="KW-0539">Nucleus</keyword>
<proteinExistence type="inferred from homology"/>
<evidence type="ECO:0000256" key="11">
    <source>
        <dbReference type="SAM" id="Coils"/>
    </source>
</evidence>
<dbReference type="InterPro" id="IPR042160">
    <property type="entry name" value="HD-Zip_IV"/>
</dbReference>
<dbReference type="CDD" id="cd00086">
    <property type="entry name" value="homeodomain"/>
    <property type="match status" value="1"/>
</dbReference>
<evidence type="ECO:0000313" key="16">
    <source>
        <dbReference type="Proteomes" id="UP000077202"/>
    </source>
</evidence>
<dbReference type="Gene3D" id="1.10.10.60">
    <property type="entry name" value="Homeodomain-like"/>
    <property type="match status" value="1"/>
</dbReference>
<dbReference type="FunFam" id="1.10.10.60:FF:000229">
    <property type="entry name" value="Homeobox-leucine zipper protein HDG1"/>
    <property type="match status" value="1"/>
</dbReference>
<keyword evidence="16" id="KW-1185">Reference proteome</keyword>
<evidence type="ECO:0000256" key="6">
    <source>
        <dbReference type="ARBA" id="ARBA00023155"/>
    </source>
</evidence>
<evidence type="ECO:0000313" key="15">
    <source>
        <dbReference type="EMBL" id="OAE35904.1"/>
    </source>
</evidence>
<dbReference type="AlphaFoldDB" id="A0A176WSV0"/>
<dbReference type="PROSITE" id="PS00027">
    <property type="entry name" value="HOMEOBOX_1"/>
    <property type="match status" value="1"/>
</dbReference>
<dbReference type="EMBL" id="LVLJ01000046">
    <property type="protein sequence ID" value="OAE35904.1"/>
    <property type="molecule type" value="Genomic_DNA"/>
</dbReference>
<evidence type="ECO:0000256" key="9">
    <source>
        <dbReference type="PROSITE-ProRule" id="PRU00108"/>
    </source>
</evidence>
<evidence type="ECO:0000256" key="2">
    <source>
        <dbReference type="ARBA" id="ARBA00006789"/>
    </source>
</evidence>
<keyword evidence="7" id="KW-0804">Transcription</keyword>
<dbReference type="SMART" id="SM00389">
    <property type="entry name" value="HOX"/>
    <property type="match status" value="1"/>
</dbReference>
<organism evidence="15 16">
    <name type="scientific">Marchantia polymorpha subsp. ruderalis</name>
    <dbReference type="NCBI Taxonomy" id="1480154"/>
    <lineage>
        <taxon>Eukaryota</taxon>
        <taxon>Viridiplantae</taxon>
        <taxon>Streptophyta</taxon>
        <taxon>Embryophyta</taxon>
        <taxon>Marchantiophyta</taxon>
        <taxon>Marchantiopsida</taxon>
        <taxon>Marchantiidae</taxon>
        <taxon>Marchantiales</taxon>
        <taxon>Marchantiaceae</taxon>
        <taxon>Marchantia</taxon>
    </lineage>
</organism>
<evidence type="ECO:0000256" key="8">
    <source>
        <dbReference type="ARBA" id="ARBA00023242"/>
    </source>
</evidence>
<feature type="compositionally biased region" description="Basic and acidic residues" evidence="12">
    <location>
        <begin position="184"/>
        <end position="194"/>
    </location>
</feature>
<keyword evidence="6 9" id="KW-0371">Homeobox</keyword>
<name>A0A176WSV0_MARPO</name>
<dbReference type="Gene3D" id="3.30.530.20">
    <property type="match status" value="1"/>
</dbReference>
<dbReference type="FunFam" id="3.30.530.20:FF:000026">
    <property type="entry name" value="Homeobox-leucine zipper protein GLABRA 2"/>
    <property type="match status" value="1"/>
</dbReference>
<protein>
    <submittedName>
        <fullName evidence="15">Uncharacterized protein</fullName>
    </submittedName>
</protein>
<dbReference type="GO" id="GO:0008289">
    <property type="term" value="F:lipid binding"/>
    <property type="evidence" value="ECO:0007669"/>
    <property type="project" value="InterPro"/>
</dbReference>
<sequence length="1008" mass="109950">MLACKRRRKGLSRLVVRARRVTGPPSLRAEGLGTQAGPAPTPRALSRPVAPTRTTFMSSWVVLSKRKRVEKEEFSAELSHNAGLKQTLAGLSKHSVHMKLARPFELAAAYPGFHLALTSPLFACVVSSAWSSEVESSVIVLSERERKREKGESARQSSRGVGGSLGARVGWSSDPAVPSSVVTQKKENHTDCSHEERLRVGTVAFDISEGMRLGGVTVTVTANGGGVGPKYLSELAVMPSSVMAPPRLAPPNAMARGPQKNVFTSPGLSLAPPSGLEGQPQVSQSAESEQVKQKDNEEYESRSGSDNMEGGSGDDQDPDHPPRKKRYHRHTPRQIQEMEMVFKECPHPDDKQRQELSKELGLEPRQVKFWFQNRRTQMKAQQERAENSMLRAENEKLRSENITMRDAMKNASCPHCGGPTTMGEMSFDEQQLRIENARLKDEIDRVSALAAKYLGRPVAPMNSLPPMSTSSLELQVGGSFGMHQGTGTDLVPQGPSVADVATRPGGLSDAEKPMVFELAVAAMDELVRLAQSDEPLWIPGHDGAKETLNYDEYVRQFPRGIGPKPFGLKTEATRETGLVMMNGVTLVETLMDHVRWTEMFPCMVSRALTVEVLSTGIGACNRNGALQLMYAELQVLSPLVPTRECYFLRFCKQHGEGIWAVVDVSVDSLRDNPPPALMRSRRRPSGCLIQDMPNGYSKVTVLEHMDYDDRTVNRMYKSLVNSGQAFGAQRWLATLQRQCERLASMLASNLSQRDLGGVPTANGRRSMLKLAQRMTNNFCAGVSASTVHTWTTLAGSGEDDVRVMTRKSVDNPGEPHGIVLSAATSLWLPVSPQRVFEFLRDERLRHEWDILSNGGHVAEMAHIAKGQDPGNSVSLLRVNAINPGQSNMLILQESCTDVSGSLVIYAPVDIPAMTLVLQGGDPAYVALLPSGFAILPDGPENRRSLGDGSGLPESPRRTGGALLTVAFQILVSSVPSAKLSLESVATVNNLISCTVQRIKQALQVPDES</sequence>
<feature type="region of interest" description="Disordered" evidence="12">
    <location>
        <begin position="248"/>
        <end position="332"/>
    </location>
</feature>